<dbReference type="Gene3D" id="3.40.50.300">
    <property type="entry name" value="P-loop containing nucleotide triphosphate hydrolases"/>
    <property type="match status" value="1"/>
</dbReference>
<dbReference type="InterPro" id="IPR003959">
    <property type="entry name" value="ATPase_AAA_core"/>
</dbReference>
<evidence type="ECO:0000259" key="3">
    <source>
        <dbReference type="Pfam" id="PF00004"/>
    </source>
</evidence>
<feature type="compositionally biased region" description="Basic residues" evidence="2">
    <location>
        <begin position="921"/>
        <end position="933"/>
    </location>
</feature>
<dbReference type="InterPro" id="IPR027417">
    <property type="entry name" value="P-loop_NTPase"/>
</dbReference>
<feature type="region of interest" description="Disordered" evidence="2">
    <location>
        <begin position="481"/>
        <end position="506"/>
    </location>
</feature>
<dbReference type="OMA" id="MVQLRTH"/>
<feature type="region of interest" description="Disordered" evidence="2">
    <location>
        <begin position="909"/>
        <end position="933"/>
    </location>
</feature>
<dbReference type="GO" id="GO:0005524">
    <property type="term" value="F:ATP binding"/>
    <property type="evidence" value="ECO:0007669"/>
    <property type="project" value="InterPro"/>
</dbReference>
<dbReference type="OrthoDB" id="3046016at2759"/>
<name>A0A0S4JSW6_BODSA</name>
<organism evidence="4 5">
    <name type="scientific">Bodo saltans</name>
    <name type="common">Flagellated protozoan</name>
    <dbReference type="NCBI Taxonomy" id="75058"/>
    <lineage>
        <taxon>Eukaryota</taxon>
        <taxon>Discoba</taxon>
        <taxon>Euglenozoa</taxon>
        <taxon>Kinetoplastea</taxon>
        <taxon>Metakinetoplastina</taxon>
        <taxon>Eubodonida</taxon>
        <taxon>Bodonidae</taxon>
        <taxon>Bodo</taxon>
    </lineage>
</organism>
<feature type="compositionally biased region" description="Low complexity" evidence="2">
    <location>
        <begin position="372"/>
        <end position="381"/>
    </location>
</feature>
<dbReference type="Pfam" id="PF00004">
    <property type="entry name" value="AAA"/>
    <property type="match status" value="1"/>
</dbReference>
<dbReference type="InterPro" id="IPR052267">
    <property type="entry name" value="N-DRC_Component"/>
</dbReference>
<dbReference type="GO" id="GO:0016887">
    <property type="term" value="F:ATP hydrolysis activity"/>
    <property type="evidence" value="ECO:0007669"/>
    <property type="project" value="InterPro"/>
</dbReference>
<gene>
    <name evidence="4" type="ORF">BSAL_44105</name>
</gene>
<feature type="compositionally biased region" description="Basic residues" evidence="2">
    <location>
        <begin position="487"/>
        <end position="504"/>
    </location>
</feature>
<dbReference type="PANTHER" id="PTHR14690:SF0">
    <property type="entry name" value="IQ MOTIF CONTAINING WITH AAA DOMAIN 1"/>
    <property type="match status" value="1"/>
</dbReference>
<dbReference type="InterPro" id="IPR000048">
    <property type="entry name" value="IQ_motif_EF-hand-BS"/>
</dbReference>
<feature type="compositionally biased region" description="Basic and acidic residues" evidence="2">
    <location>
        <begin position="384"/>
        <end position="396"/>
    </location>
</feature>
<evidence type="ECO:0000256" key="1">
    <source>
        <dbReference type="SAM" id="Coils"/>
    </source>
</evidence>
<keyword evidence="5" id="KW-1185">Reference proteome</keyword>
<evidence type="ECO:0000313" key="5">
    <source>
        <dbReference type="Proteomes" id="UP000051952"/>
    </source>
</evidence>
<dbReference type="Proteomes" id="UP000051952">
    <property type="component" value="Unassembled WGS sequence"/>
</dbReference>
<feature type="coiled-coil region" evidence="1">
    <location>
        <begin position="283"/>
        <end position="310"/>
    </location>
</feature>
<dbReference type="SUPFAM" id="SSF52540">
    <property type="entry name" value="P-loop containing nucleoside triphosphate hydrolases"/>
    <property type="match status" value="1"/>
</dbReference>
<dbReference type="AlphaFoldDB" id="A0A0S4JSW6"/>
<protein>
    <recommendedName>
        <fullName evidence="3">ATPase AAA-type core domain-containing protein</fullName>
    </recommendedName>
</protein>
<reference evidence="5" key="1">
    <citation type="submission" date="2015-09" db="EMBL/GenBank/DDBJ databases">
        <authorList>
            <consortium name="Pathogen Informatics"/>
        </authorList>
    </citation>
    <scope>NUCLEOTIDE SEQUENCE [LARGE SCALE GENOMIC DNA]</scope>
    <source>
        <strain evidence="5">Lake Konstanz</strain>
    </source>
</reference>
<dbReference type="Gene3D" id="1.10.8.60">
    <property type="match status" value="1"/>
</dbReference>
<evidence type="ECO:0000256" key="2">
    <source>
        <dbReference type="SAM" id="MobiDB-lite"/>
    </source>
</evidence>
<dbReference type="EMBL" id="CYKH01002180">
    <property type="protein sequence ID" value="CUG93674.1"/>
    <property type="molecule type" value="Genomic_DNA"/>
</dbReference>
<evidence type="ECO:0000313" key="4">
    <source>
        <dbReference type="EMBL" id="CUG93674.1"/>
    </source>
</evidence>
<feature type="domain" description="ATPase AAA-type core" evidence="3">
    <location>
        <begin position="639"/>
        <end position="726"/>
    </location>
</feature>
<keyword evidence="1" id="KW-0175">Coiled coil</keyword>
<accession>A0A0S4JSW6</accession>
<dbReference type="SMART" id="SM00015">
    <property type="entry name" value="IQ"/>
    <property type="match status" value="2"/>
</dbReference>
<sequence>MSSVSFEELLREAMVDLSEMQEQDGQCVGRKVGQNKRDDHAYFLHHWSAMYLRYMQISKKLERVHDQILQPQKRYDVRVLLDSCIGRMLEMKFKIVQYCGEYVNLNEALVDLKLTPEALEIPIPSYFIEDRSSEITERRRYIQTLINHYRTTEADAPVTVALASAETATAGVMSANDFPMSVEQAVLVLQTNERGRQGRQRAKFHRTIYEQEMHQHREFEYGTSTGKDQAATRIQKIVLGYLARKRAKKILQEEMEFLGMEASSQVRSSNQQSRLTKTLAERKTKQFSNLAELQQEAKEMRSKIKVQEGGKKMETMLDEILTRMANIRLESADDTLPVLPSEEEGGSLAFLGRLPKSADDDEARKKAEEEAAAAAAAGAKKAPPKKDAKGGGKKGEEEVEALPTLAPSLFWDRFSGARERYANVWHQTFQKTYFEDRDLDQHLDKELLHQEILDGAGGVEHELRRCVDQLVMVEVNNLRERMEREKGGKKKKGKGKNKKPKKIKVKDPTDGTKLETFFNSAVYLNILQPSNESVRLSDYIGAHDMMGNVMLEHQKLQAEQVDQIKVKWQAVLDKWDDYAEQSLRMKKEQFELLFKNYCDQSSWMFEPSAAQVRQAVTEYCILPLGSQVIHDSAPHHTACLLYGFPKTGKTMLTHAICNETGANLFNLSPATFNPGGGAQKMIQMVFRIARSLAPSIIYIDQVEKIFGGKGKKKKKGDPVAARAAKMKKDIVQRHHFFFFCGKGKKKKKGDPVAARAAKMKKDIVNGIKELEPTLGVMVIANSSAPWDADLKELCNNFKAMVCCVHPDYASRMELWQTLIQRKGAALPTYHDYEVLAYMTNKYTSGVIAQVIEETLTERRVKRLSQRPLRADEFLPALSRASPIFREDYASMKEFVMKLPLTARRVTEDDFKEAEAVDPKAKGKPAAKPGGKKK</sequence>
<feature type="compositionally biased region" description="Basic and acidic residues" evidence="2">
    <location>
        <begin position="359"/>
        <end position="369"/>
    </location>
</feature>
<feature type="compositionally biased region" description="Basic and acidic residues" evidence="2">
    <location>
        <begin position="909"/>
        <end position="920"/>
    </location>
</feature>
<dbReference type="PROSITE" id="PS50096">
    <property type="entry name" value="IQ"/>
    <property type="match status" value="2"/>
</dbReference>
<dbReference type="PANTHER" id="PTHR14690">
    <property type="entry name" value="IQ MOTIF CONTAINING WITH AAA DOMAIN 1"/>
    <property type="match status" value="1"/>
</dbReference>
<proteinExistence type="predicted"/>
<feature type="region of interest" description="Disordered" evidence="2">
    <location>
        <begin position="359"/>
        <end position="399"/>
    </location>
</feature>